<reference evidence="6" key="4">
    <citation type="submission" date="2019-09" db="EMBL/GenBank/DDBJ databases">
        <title>Co-occurence of chitin degradation, pigmentation and bioactivity in marine Pseudoalteromonas.</title>
        <authorList>
            <person name="Sonnenschein E.C."/>
            <person name="Bech P.K."/>
        </authorList>
    </citation>
    <scope>NUCLEOTIDE SEQUENCE</scope>
    <source>
        <strain evidence="6">S2897</strain>
    </source>
</reference>
<evidence type="ECO:0000256" key="1">
    <source>
        <dbReference type="ARBA" id="ARBA00003989"/>
    </source>
</evidence>
<reference evidence="6 8" key="2">
    <citation type="submission" date="2017-12" db="EMBL/GenBank/DDBJ databases">
        <authorList>
            <person name="Paulsen S."/>
            <person name="Gram L.K."/>
        </authorList>
    </citation>
    <scope>NUCLEOTIDE SEQUENCE [LARGE SCALE GENOMIC DNA]</scope>
    <source>
        <strain evidence="6 8">S2897</strain>
    </source>
</reference>
<gene>
    <name evidence="6" type="ORF">CWC05_12410</name>
    <name evidence="5" type="ORF">TW72_00085</name>
</gene>
<keyword evidence="3 4" id="KW-0732">Signal</keyword>
<dbReference type="Pfam" id="PF10627">
    <property type="entry name" value="CsgE"/>
    <property type="match status" value="1"/>
</dbReference>
<comment type="function">
    <text evidence="1">May be involved in the biogenesis of curli organelles.</text>
</comment>
<dbReference type="AlphaFoldDB" id="A0A0F4PSR0"/>
<evidence type="ECO:0000256" key="2">
    <source>
        <dbReference type="ARBA" id="ARBA00014024"/>
    </source>
</evidence>
<dbReference type="InterPro" id="IPR018900">
    <property type="entry name" value="Curli_CsgE"/>
</dbReference>
<evidence type="ECO:0000256" key="4">
    <source>
        <dbReference type="SAM" id="SignalP"/>
    </source>
</evidence>
<feature type="signal peptide" evidence="4">
    <location>
        <begin position="1"/>
        <end position="22"/>
    </location>
</feature>
<proteinExistence type="predicted"/>
<dbReference type="Proteomes" id="UP000305874">
    <property type="component" value="Unassembled WGS sequence"/>
</dbReference>
<reference evidence="8" key="3">
    <citation type="submission" date="2019-06" db="EMBL/GenBank/DDBJ databases">
        <title>Co-occurence of chitin degradation, pigmentation and bioactivity in marine Pseudoalteromonas.</title>
        <authorList>
            <person name="Sonnenschein E.C."/>
            <person name="Bech P.K."/>
        </authorList>
    </citation>
    <scope>NUCLEOTIDE SEQUENCE [LARGE SCALE GENOMIC DNA]</scope>
    <source>
        <strain evidence="8">S2897</strain>
    </source>
</reference>
<feature type="chain" id="PRO_5033716432" description="Curli production assembly/transport component CsgE" evidence="4">
    <location>
        <begin position="23"/>
        <end position="129"/>
    </location>
</feature>
<reference evidence="5 7" key="1">
    <citation type="journal article" date="2015" name="BMC Genomics">
        <title>Genome mining reveals unlocked bioactive potential of marine Gram-negative bacteria.</title>
        <authorList>
            <person name="Machado H."/>
            <person name="Sonnenschein E.C."/>
            <person name="Melchiorsen J."/>
            <person name="Gram L."/>
        </authorList>
    </citation>
    <scope>NUCLEOTIDE SEQUENCE [LARGE SCALE GENOMIC DNA]</scope>
    <source>
        <strain evidence="5 7">S3137</strain>
    </source>
</reference>
<sequence>MMKYFLSTLIVLLALTHTSSKAQEVEIDGLVLDRSISRFGHQFYFNFSQLWRDLPDTSGTNVVIKETVLPRAGTRLEVLMNNELVYVTFMGRRGGPLKERVESAMFAIMDAMARARFKQHSPDLAASGW</sequence>
<comment type="caution">
    <text evidence="5">The sequence shown here is derived from an EMBL/GenBank/DDBJ whole genome shotgun (WGS) entry which is preliminary data.</text>
</comment>
<dbReference type="STRING" id="151081.TW72_00085"/>
<evidence type="ECO:0000313" key="6">
    <source>
        <dbReference type="EMBL" id="TMP86599.1"/>
    </source>
</evidence>
<dbReference type="Proteomes" id="UP000033664">
    <property type="component" value="Unassembled WGS sequence"/>
</dbReference>
<dbReference type="EMBL" id="JXXZ01000001">
    <property type="protein sequence ID" value="KJZ02130.1"/>
    <property type="molecule type" value="Genomic_DNA"/>
</dbReference>
<evidence type="ECO:0000313" key="8">
    <source>
        <dbReference type="Proteomes" id="UP000305874"/>
    </source>
</evidence>
<dbReference type="eggNOG" id="ENOG5032THU">
    <property type="taxonomic scope" value="Bacteria"/>
</dbReference>
<name>A0A0F4PSR0_9GAMM</name>
<evidence type="ECO:0000313" key="7">
    <source>
        <dbReference type="Proteomes" id="UP000033664"/>
    </source>
</evidence>
<protein>
    <recommendedName>
        <fullName evidence="2">Curli production assembly/transport component CsgE</fullName>
    </recommendedName>
</protein>
<evidence type="ECO:0000256" key="3">
    <source>
        <dbReference type="ARBA" id="ARBA00022729"/>
    </source>
</evidence>
<dbReference type="EMBL" id="PNCG01000013">
    <property type="protein sequence ID" value="TMP86599.1"/>
    <property type="molecule type" value="Genomic_DNA"/>
</dbReference>
<keyword evidence="7" id="KW-1185">Reference proteome</keyword>
<organism evidence="5 7">
    <name type="scientific">Pseudoalteromonas ruthenica</name>
    <dbReference type="NCBI Taxonomy" id="151081"/>
    <lineage>
        <taxon>Bacteria</taxon>
        <taxon>Pseudomonadati</taxon>
        <taxon>Pseudomonadota</taxon>
        <taxon>Gammaproteobacteria</taxon>
        <taxon>Alteromonadales</taxon>
        <taxon>Pseudoalteromonadaceae</taxon>
        <taxon>Pseudoalteromonas</taxon>
    </lineage>
</organism>
<dbReference type="PATRIC" id="fig|151081.8.peg.1195"/>
<evidence type="ECO:0000313" key="5">
    <source>
        <dbReference type="EMBL" id="KJZ02130.1"/>
    </source>
</evidence>
<dbReference type="OrthoDB" id="5768587at2"/>
<accession>A0A0F4PSR0</accession>